<feature type="transmembrane region" description="Helical" evidence="7">
    <location>
        <begin position="345"/>
        <end position="364"/>
    </location>
</feature>
<gene>
    <name evidence="8" type="ORF">NA57DRAFT_45211</name>
</gene>
<sequence length="500" mass="56519">MRDVRHVDTGEFTEKAPEQHDEALDFLRSAGDDSFTYTDHEATKVRWKIDLFLMPLLVVTFVLNFLDKGILSNASVFGLREDTHLHGQQYSWVGSIFYFGYMLGQPISAYMLHKVPMGKWLTGNTFGWGVCILLGITASSFGAIATSRFFLGMFEATVNPAFVMITAQYYTRKEHSLRSCIWWSGASIGSFFGDLIAWGIGHGHGSLSPWKYMFITFGAFSVLWSVVLLFLLPDSPWTMKFLSERERRIIVLRVASNHTGIKSSHWKPKQVISALMDVQAWIFFAIAFLQSLPSGGLTTFNKLILTGLGYTNLESTIMSMPEHAIQLTSIIVAGIMGSYLKNSRCVVMILFNIPPLVGSFLIYYEPTSHMHTRLAGVYILLTNTISYIMVMSLVASNFAGMTRKTTVAAGIFLFYSAGNLTAPQLFIDAEAPRYPTGFRGMIASFLSMIVIEAFLMVYLIWENKRRDRKFGKVDPNQPQQTDSDFFNLTDKEQPYFRYAW</sequence>
<feature type="transmembrane region" description="Helical" evidence="7">
    <location>
        <begin position="323"/>
        <end position="340"/>
    </location>
</feature>
<keyword evidence="5 7" id="KW-0472">Membrane</keyword>
<dbReference type="SUPFAM" id="SSF103473">
    <property type="entry name" value="MFS general substrate transporter"/>
    <property type="match status" value="1"/>
</dbReference>
<dbReference type="Proteomes" id="UP000799772">
    <property type="component" value="Unassembled WGS sequence"/>
</dbReference>
<keyword evidence="2" id="KW-0813">Transport</keyword>
<evidence type="ECO:0000313" key="8">
    <source>
        <dbReference type="EMBL" id="KAF2095306.1"/>
    </source>
</evidence>
<dbReference type="InterPro" id="IPR036259">
    <property type="entry name" value="MFS_trans_sf"/>
</dbReference>
<dbReference type="AlphaFoldDB" id="A0A9P4M247"/>
<feature type="transmembrane region" description="Helical" evidence="7">
    <location>
        <begin position="376"/>
        <end position="395"/>
    </location>
</feature>
<feature type="transmembrane region" description="Helical" evidence="7">
    <location>
        <begin position="51"/>
        <end position="70"/>
    </location>
</feature>
<evidence type="ECO:0000256" key="4">
    <source>
        <dbReference type="ARBA" id="ARBA00022989"/>
    </source>
</evidence>
<evidence type="ECO:0000256" key="7">
    <source>
        <dbReference type="SAM" id="Phobius"/>
    </source>
</evidence>
<dbReference type="OrthoDB" id="6730379at2759"/>
<dbReference type="EMBL" id="ML978132">
    <property type="protein sequence ID" value="KAF2095306.1"/>
    <property type="molecule type" value="Genomic_DNA"/>
</dbReference>
<dbReference type="GO" id="GO:0022857">
    <property type="term" value="F:transmembrane transporter activity"/>
    <property type="evidence" value="ECO:0007669"/>
    <property type="project" value="InterPro"/>
</dbReference>
<feature type="transmembrane region" description="Helical" evidence="7">
    <location>
        <begin position="150"/>
        <end position="169"/>
    </location>
</feature>
<evidence type="ECO:0000313" key="9">
    <source>
        <dbReference type="Proteomes" id="UP000799772"/>
    </source>
</evidence>
<comment type="similarity">
    <text evidence="6">Belongs to the major facilitator superfamily. Allantoate permease family.</text>
</comment>
<accession>A0A9P4M247</accession>
<keyword evidence="9" id="KW-1185">Reference proteome</keyword>
<dbReference type="PANTHER" id="PTHR43791">
    <property type="entry name" value="PERMEASE-RELATED"/>
    <property type="match status" value="1"/>
</dbReference>
<protein>
    <submittedName>
        <fullName evidence="8">MFS general substrate transporter</fullName>
    </submittedName>
</protein>
<name>A0A9P4M247_9PEZI</name>
<comment type="subcellular location">
    <subcellularLocation>
        <location evidence="1">Membrane</location>
        <topology evidence="1">Multi-pass membrane protein</topology>
    </subcellularLocation>
</comment>
<keyword evidence="4 7" id="KW-1133">Transmembrane helix</keyword>
<reference evidence="8" key="1">
    <citation type="journal article" date="2020" name="Stud. Mycol.">
        <title>101 Dothideomycetes genomes: a test case for predicting lifestyles and emergence of pathogens.</title>
        <authorList>
            <person name="Haridas S."/>
            <person name="Albert R."/>
            <person name="Binder M."/>
            <person name="Bloem J."/>
            <person name="Labutti K."/>
            <person name="Salamov A."/>
            <person name="Andreopoulos B."/>
            <person name="Baker S."/>
            <person name="Barry K."/>
            <person name="Bills G."/>
            <person name="Bluhm B."/>
            <person name="Cannon C."/>
            <person name="Castanera R."/>
            <person name="Culley D."/>
            <person name="Daum C."/>
            <person name="Ezra D."/>
            <person name="Gonzalez J."/>
            <person name="Henrissat B."/>
            <person name="Kuo A."/>
            <person name="Liang C."/>
            <person name="Lipzen A."/>
            <person name="Lutzoni F."/>
            <person name="Magnuson J."/>
            <person name="Mondo S."/>
            <person name="Nolan M."/>
            <person name="Ohm R."/>
            <person name="Pangilinan J."/>
            <person name="Park H.-J."/>
            <person name="Ramirez L."/>
            <person name="Alfaro M."/>
            <person name="Sun H."/>
            <person name="Tritt A."/>
            <person name="Yoshinaga Y."/>
            <person name="Zwiers L.-H."/>
            <person name="Turgeon B."/>
            <person name="Goodwin S."/>
            <person name="Spatafora J."/>
            <person name="Crous P."/>
            <person name="Grigoriev I."/>
        </authorList>
    </citation>
    <scope>NUCLEOTIDE SEQUENCE</scope>
    <source>
        <strain evidence="8">CBS 133067</strain>
    </source>
</reference>
<dbReference type="PANTHER" id="PTHR43791:SF70">
    <property type="entry name" value="MAJOR FACILITATOR SUPERFAMILY (MFS) PROFILE DOMAIN-CONTAINING PROTEIN"/>
    <property type="match status" value="1"/>
</dbReference>
<evidence type="ECO:0000256" key="6">
    <source>
        <dbReference type="ARBA" id="ARBA00037968"/>
    </source>
</evidence>
<feature type="transmembrane region" description="Helical" evidence="7">
    <location>
        <begin position="125"/>
        <end position="144"/>
    </location>
</feature>
<dbReference type="GO" id="GO:0016020">
    <property type="term" value="C:membrane"/>
    <property type="evidence" value="ECO:0007669"/>
    <property type="project" value="UniProtKB-SubCell"/>
</dbReference>
<evidence type="ECO:0000256" key="1">
    <source>
        <dbReference type="ARBA" id="ARBA00004141"/>
    </source>
</evidence>
<evidence type="ECO:0000256" key="2">
    <source>
        <dbReference type="ARBA" id="ARBA00022448"/>
    </source>
</evidence>
<dbReference type="Gene3D" id="1.20.1250.20">
    <property type="entry name" value="MFS general substrate transporter like domains"/>
    <property type="match status" value="1"/>
</dbReference>
<feature type="transmembrane region" description="Helical" evidence="7">
    <location>
        <begin position="90"/>
        <end position="113"/>
    </location>
</feature>
<proteinExistence type="inferred from homology"/>
<dbReference type="Pfam" id="PF07690">
    <property type="entry name" value="MFS_1"/>
    <property type="match status" value="1"/>
</dbReference>
<feature type="transmembrane region" description="Helical" evidence="7">
    <location>
        <begin position="438"/>
        <end position="461"/>
    </location>
</feature>
<organism evidence="8 9">
    <name type="scientific">Rhizodiscina lignyota</name>
    <dbReference type="NCBI Taxonomy" id="1504668"/>
    <lineage>
        <taxon>Eukaryota</taxon>
        <taxon>Fungi</taxon>
        <taxon>Dikarya</taxon>
        <taxon>Ascomycota</taxon>
        <taxon>Pezizomycotina</taxon>
        <taxon>Dothideomycetes</taxon>
        <taxon>Pleosporomycetidae</taxon>
        <taxon>Aulographales</taxon>
        <taxon>Rhizodiscinaceae</taxon>
        <taxon>Rhizodiscina</taxon>
    </lineage>
</organism>
<feature type="transmembrane region" description="Helical" evidence="7">
    <location>
        <begin position="181"/>
        <end position="200"/>
    </location>
</feature>
<dbReference type="InterPro" id="IPR011701">
    <property type="entry name" value="MFS"/>
</dbReference>
<dbReference type="FunFam" id="1.20.1250.20:FF:000064">
    <property type="entry name" value="MFS allantoate transporter"/>
    <property type="match status" value="1"/>
</dbReference>
<feature type="transmembrane region" description="Helical" evidence="7">
    <location>
        <begin position="407"/>
        <end position="426"/>
    </location>
</feature>
<keyword evidence="3 7" id="KW-0812">Transmembrane</keyword>
<evidence type="ECO:0000256" key="5">
    <source>
        <dbReference type="ARBA" id="ARBA00023136"/>
    </source>
</evidence>
<feature type="transmembrane region" description="Helical" evidence="7">
    <location>
        <begin position="271"/>
        <end position="292"/>
    </location>
</feature>
<feature type="transmembrane region" description="Helical" evidence="7">
    <location>
        <begin position="212"/>
        <end position="232"/>
    </location>
</feature>
<comment type="caution">
    <text evidence="8">The sequence shown here is derived from an EMBL/GenBank/DDBJ whole genome shotgun (WGS) entry which is preliminary data.</text>
</comment>
<evidence type="ECO:0000256" key="3">
    <source>
        <dbReference type="ARBA" id="ARBA00022692"/>
    </source>
</evidence>